<reference evidence="1" key="1">
    <citation type="submission" date="2023-07" db="EMBL/GenBank/DDBJ databases">
        <title>A chromosome-level genome assembly of Lolium multiflorum.</title>
        <authorList>
            <person name="Chen Y."/>
            <person name="Copetti D."/>
            <person name="Kolliker R."/>
            <person name="Studer B."/>
        </authorList>
    </citation>
    <scope>NUCLEOTIDE SEQUENCE</scope>
    <source>
        <strain evidence="1">02402/16</strain>
        <tissue evidence="1">Leaf</tissue>
    </source>
</reference>
<gene>
    <name evidence="1" type="ORF">QYE76_052169</name>
</gene>
<organism evidence="1 2">
    <name type="scientific">Lolium multiflorum</name>
    <name type="common">Italian ryegrass</name>
    <name type="synonym">Lolium perenne subsp. multiflorum</name>
    <dbReference type="NCBI Taxonomy" id="4521"/>
    <lineage>
        <taxon>Eukaryota</taxon>
        <taxon>Viridiplantae</taxon>
        <taxon>Streptophyta</taxon>
        <taxon>Embryophyta</taxon>
        <taxon>Tracheophyta</taxon>
        <taxon>Spermatophyta</taxon>
        <taxon>Magnoliopsida</taxon>
        <taxon>Liliopsida</taxon>
        <taxon>Poales</taxon>
        <taxon>Poaceae</taxon>
        <taxon>BOP clade</taxon>
        <taxon>Pooideae</taxon>
        <taxon>Poodae</taxon>
        <taxon>Poeae</taxon>
        <taxon>Poeae Chloroplast Group 2 (Poeae type)</taxon>
        <taxon>Loliodinae</taxon>
        <taxon>Loliinae</taxon>
        <taxon>Lolium</taxon>
    </lineage>
</organism>
<keyword evidence="2" id="KW-1185">Reference proteome</keyword>
<evidence type="ECO:0000313" key="1">
    <source>
        <dbReference type="EMBL" id="KAK1664010.1"/>
    </source>
</evidence>
<name>A0AAD8SU62_LOLMU</name>
<sequence>MGFDRGLGFSRPELGSAAAAAFVSLMMAGVTSDTAAAGIFAASGTSAKPRGSASECPRVVAAGGRRRCRVVHCDAGGDAHAVAKPASIPALEQFKISAHRESLSPSSDFASPSPDSLGSEGYAGLLVRELGDLYGIPWSLRELA</sequence>
<evidence type="ECO:0000313" key="2">
    <source>
        <dbReference type="Proteomes" id="UP001231189"/>
    </source>
</evidence>
<accession>A0AAD8SU62</accession>
<dbReference type="AlphaFoldDB" id="A0AAD8SU62"/>
<proteinExistence type="predicted"/>
<dbReference type="Proteomes" id="UP001231189">
    <property type="component" value="Unassembled WGS sequence"/>
</dbReference>
<comment type="caution">
    <text evidence="1">The sequence shown here is derived from an EMBL/GenBank/DDBJ whole genome shotgun (WGS) entry which is preliminary data.</text>
</comment>
<protein>
    <submittedName>
        <fullName evidence="1">Uncharacterized protein</fullName>
    </submittedName>
</protein>
<dbReference type="EMBL" id="JAUUTY010000003">
    <property type="protein sequence ID" value="KAK1664010.1"/>
    <property type="molecule type" value="Genomic_DNA"/>
</dbReference>